<evidence type="ECO:0000313" key="2">
    <source>
        <dbReference type="Proteomes" id="UP001152607"/>
    </source>
</evidence>
<dbReference type="Pfam" id="PF22701">
    <property type="entry name" value="Mala_s_1-like"/>
    <property type="match status" value="1"/>
</dbReference>
<evidence type="ECO:0000313" key="1">
    <source>
        <dbReference type="EMBL" id="CAI6331578.1"/>
    </source>
</evidence>
<dbReference type="AlphaFoldDB" id="A0A9W4UA20"/>
<organism evidence="1 2">
    <name type="scientific">Periconia digitata</name>
    <dbReference type="NCBI Taxonomy" id="1303443"/>
    <lineage>
        <taxon>Eukaryota</taxon>
        <taxon>Fungi</taxon>
        <taxon>Dikarya</taxon>
        <taxon>Ascomycota</taxon>
        <taxon>Pezizomycotina</taxon>
        <taxon>Dothideomycetes</taxon>
        <taxon>Pleosporomycetidae</taxon>
        <taxon>Pleosporales</taxon>
        <taxon>Massarineae</taxon>
        <taxon>Periconiaceae</taxon>
        <taxon>Periconia</taxon>
    </lineage>
</organism>
<sequence length="218" mass="23583">MPRFNEILCAAASLSNILLTVNSSPLPNGFTARTSCPDLNGTFSIEQLGLYPENVDFDVNSCLLYIGVLFNATLGIHDPYQSTTEIISFPDITGNPTFHLSGVATNPYTNLTSIVVNAGAAFDSGGQNIAGTNLLLLWDPATKEEVYRVNLTETTQGIYGGFQDVEFDSEGNVYVVGTFPSSILRVEDNGANVNEWFNSNGNHTVTGFQRSQRNVIVT</sequence>
<dbReference type="OrthoDB" id="4434395at2759"/>
<dbReference type="SUPFAM" id="SSF63829">
    <property type="entry name" value="Calcium-dependent phosphotriesterase"/>
    <property type="match status" value="1"/>
</dbReference>
<dbReference type="InterPro" id="IPR054550">
    <property type="entry name" value="Mala_s_1-like"/>
</dbReference>
<dbReference type="Proteomes" id="UP001152607">
    <property type="component" value="Unassembled WGS sequence"/>
</dbReference>
<accession>A0A9W4UA20</accession>
<protein>
    <recommendedName>
        <fullName evidence="3">SMP-30/Gluconolactonase/LRE-like region domain-containing protein</fullName>
    </recommendedName>
</protein>
<evidence type="ECO:0008006" key="3">
    <source>
        <dbReference type="Google" id="ProtNLM"/>
    </source>
</evidence>
<dbReference type="EMBL" id="CAOQHR010000003">
    <property type="protein sequence ID" value="CAI6331578.1"/>
    <property type="molecule type" value="Genomic_DNA"/>
</dbReference>
<proteinExistence type="predicted"/>
<keyword evidence="2" id="KW-1185">Reference proteome</keyword>
<reference evidence="1" key="1">
    <citation type="submission" date="2023-01" db="EMBL/GenBank/DDBJ databases">
        <authorList>
            <person name="Van Ghelder C."/>
            <person name="Rancurel C."/>
        </authorList>
    </citation>
    <scope>NUCLEOTIDE SEQUENCE</scope>
    <source>
        <strain evidence="1">CNCM I-4278</strain>
    </source>
</reference>
<name>A0A9W4UA20_9PLEO</name>
<gene>
    <name evidence="1" type="ORF">PDIGIT_LOCUS4603</name>
</gene>
<comment type="caution">
    <text evidence="1">The sequence shown here is derived from an EMBL/GenBank/DDBJ whole genome shotgun (WGS) entry which is preliminary data.</text>
</comment>